<reference evidence="2" key="1">
    <citation type="submission" date="2021-02" db="EMBL/GenBank/DDBJ databases">
        <authorList>
            <person name="Dougan E. K."/>
            <person name="Rhodes N."/>
            <person name="Thang M."/>
            <person name="Chan C."/>
        </authorList>
    </citation>
    <scope>NUCLEOTIDE SEQUENCE</scope>
</reference>
<evidence type="ECO:0000256" key="1">
    <source>
        <dbReference type="SAM" id="MobiDB-lite"/>
    </source>
</evidence>
<sequence>MPRDEQLPWDHVPAQLSSQEATELILQHIEKGQVFAKNVVSKADKKDLRNYEKKAVRQFDKMSNLPKRRSAPDLHAASAEARHHSGGVMSMSNSSSFFQRPNFQRGFGVSKRPPIYAGIDNDLSPGEYDTHLVGAMVWEKEIGLSHPAQKQLSSHKSPSLVTFTQQKGIGLSQAKITGAPGPGHYKAPDYWDATWQHHPPAGTSFARTPPEPGDSRFGGLAKGILKN</sequence>
<organism evidence="2 3">
    <name type="scientific">Symbiodinium necroappetens</name>
    <dbReference type="NCBI Taxonomy" id="1628268"/>
    <lineage>
        <taxon>Eukaryota</taxon>
        <taxon>Sar</taxon>
        <taxon>Alveolata</taxon>
        <taxon>Dinophyceae</taxon>
        <taxon>Suessiales</taxon>
        <taxon>Symbiodiniaceae</taxon>
        <taxon>Symbiodinium</taxon>
    </lineage>
</organism>
<accession>A0A813CBE9</accession>
<feature type="region of interest" description="Disordered" evidence="1">
    <location>
        <begin position="63"/>
        <end position="93"/>
    </location>
</feature>
<gene>
    <name evidence="2" type="ORF">SNEC2469_LOCUS34153</name>
</gene>
<dbReference type="OrthoDB" id="411701at2759"/>
<dbReference type="EMBL" id="CAJNJA010093140">
    <property type="protein sequence ID" value="CAE7941109.1"/>
    <property type="molecule type" value="Genomic_DNA"/>
</dbReference>
<protein>
    <submittedName>
        <fullName evidence="2">Uncharacterized protein</fullName>
    </submittedName>
</protein>
<dbReference type="Proteomes" id="UP000601435">
    <property type="component" value="Unassembled WGS sequence"/>
</dbReference>
<proteinExistence type="predicted"/>
<feature type="region of interest" description="Disordered" evidence="1">
    <location>
        <begin position="196"/>
        <end position="227"/>
    </location>
</feature>
<comment type="caution">
    <text evidence="2">The sequence shown here is derived from an EMBL/GenBank/DDBJ whole genome shotgun (WGS) entry which is preliminary data.</text>
</comment>
<keyword evidence="3" id="KW-1185">Reference proteome</keyword>
<evidence type="ECO:0000313" key="3">
    <source>
        <dbReference type="Proteomes" id="UP000601435"/>
    </source>
</evidence>
<name>A0A813CBE9_9DINO</name>
<evidence type="ECO:0000313" key="2">
    <source>
        <dbReference type="EMBL" id="CAE7941109.1"/>
    </source>
</evidence>
<dbReference type="AlphaFoldDB" id="A0A813CBE9"/>